<dbReference type="AlphaFoldDB" id="A0AAU8JHA9"/>
<evidence type="ECO:0000313" key="1">
    <source>
        <dbReference type="EMBL" id="XCM37456.1"/>
    </source>
</evidence>
<gene>
    <name evidence="1" type="ORF">ABWT76_000219</name>
</gene>
<sequence length="50" mass="5294">MKFTKLIASNGKEGSSRKYAGVKAGKGYRPGCTSNFFTFGQDVNSVTLSG</sequence>
<name>A0AAU8JHA9_9CYAN</name>
<accession>A0AAU8JHA9</accession>
<organism evidence="1">
    <name type="scientific">Planktothricoides raciborskii GIHE-MW2</name>
    <dbReference type="NCBI Taxonomy" id="2792601"/>
    <lineage>
        <taxon>Bacteria</taxon>
        <taxon>Bacillati</taxon>
        <taxon>Cyanobacteriota</taxon>
        <taxon>Cyanophyceae</taxon>
        <taxon>Oscillatoriophycideae</taxon>
        <taxon>Oscillatoriales</taxon>
        <taxon>Oscillatoriaceae</taxon>
        <taxon>Planktothricoides</taxon>
    </lineage>
</organism>
<dbReference type="EMBL" id="CP159837">
    <property type="protein sequence ID" value="XCM37456.1"/>
    <property type="molecule type" value="Genomic_DNA"/>
</dbReference>
<reference evidence="1" key="1">
    <citation type="submission" date="2024-07" db="EMBL/GenBank/DDBJ databases">
        <authorList>
            <person name="Kim Y.J."/>
            <person name="Jeong J.Y."/>
        </authorList>
    </citation>
    <scope>NUCLEOTIDE SEQUENCE</scope>
    <source>
        <strain evidence="1">GIHE-MW2</strain>
    </source>
</reference>
<dbReference type="RefSeq" id="WP_156331565.1">
    <property type="nucleotide sequence ID" value="NZ_CP159837.1"/>
</dbReference>
<proteinExistence type="predicted"/>
<protein>
    <submittedName>
        <fullName evidence="1">Uncharacterized protein</fullName>
    </submittedName>
</protein>